<dbReference type="Proteomes" id="UP000277212">
    <property type="component" value="Unassembled WGS sequence"/>
</dbReference>
<sequence length="230" mass="26749">MPTTSSHSPTPCPLWLTGTIQFRMRLSTISAIGEANDSEHPNVLRLSIIRSRLDHIIIALILRLPMFLQSLPRALFPGFFLPDRVILKRLKPDWLDEFDNEKRIYERLKNLQGRMIPRLYGEARFEGTRALVLSEVHGIMPWEQELPPLKLEEFKALVEVVFRELNVLGLGYEDISMGNFIIAEDRVVLVDLESVYEAEPEDREYMFNSDRVQLGTVYQRYLDNYENGLL</sequence>
<dbReference type="SUPFAM" id="SSF56112">
    <property type="entry name" value="Protein kinase-like (PK-like)"/>
    <property type="match status" value="1"/>
</dbReference>
<evidence type="ECO:0000313" key="1">
    <source>
        <dbReference type="EMBL" id="RMJ09320.1"/>
    </source>
</evidence>
<accession>A0A3M2RVJ8</accession>
<evidence type="ECO:0008006" key="3">
    <source>
        <dbReference type="Google" id="ProtNLM"/>
    </source>
</evidence>
<gene>
    <name evidence="1" type="ORF">CDV36_011051</name>
</gene>
<protein>
    <recommendedName>
        <fullName evidence="3">Non-specific serine/threonine protein kinase</fullName>
    </recommendedName>
</protein>
<dbReference type="OrthoDB" id="2942798at2759"/>
<dbReference type="InterPro" id="IPR011009">
    <property type="entry name" value="Kinase-like_dom_sf"/>
</dbReference>
<keyword evidence="2" id="KW-1185">Reference proteome</keyword>
<comment type="caution">
    <text evidence="1">The sequence shown here is derived from an EMBL/GenBank/DDBJ whole genome shotgun (WGS) entry which is preliminary data.</text>
</comment>
<proteinExistence type="predicted"/>
<reference evidence="1 2" key="1">
    <citation type="submission" date="2017-06" db="EMBL/GenBank/DDBJ databases">
        <title>Comparative genomic analysis of Ambrosia Fusariam Clade fungi.</title>
        <authorList>
            <person name="Stajich J.E."/>
            <person name="Carrillo J."/>
            <person name="Kijimoto T."/>
            <person name="Eskalen A."/>
            <person name="O'Donnell K."/>
            <person name="Kasson M."/>
        </authorList>
    </citation>
    <scope>NUCLEOTIDE SEQUENCE [LARGE SCALE GENOMIC DNA]</scope>
    <source>
        <strain evidence="1">UCR3666</strain>
    </source>
</reference>
<dbReference type="EMBL" id="NKUJ01000247">
    <property type="protein sequence ID" value="RMJ09320.1"/>
    <property type="molecule type" value="Genomic_DNA"/>
</dbReference>
<evidence type="ECO:0000313" key="2">
    <source>
        <dbReference type="Proteomes" id="UP000277212"/>
    </source>
</evidence>
<dbReference type="AlphaFoldDB" id="A0A3M2RVJ8"/>
<name>A0A3M2RVJ8_9HYPO</name>
<organism evidence="1 2">
    <name type="scientific">Fusarium kuroshium</name>
    <dbReference type="NCBI Taxonomy" id="2010991"/>
    <lineage>
        <taxon>Eukaryota</taxon>
        <taxon>Fungi</taxon>
        <taxon>Dikarya</taxon>
        <taxon>Ascomycota</taxon>
        <taxon>Pezizomycotina</taxon>
        <taxon>Sordariomycetes</taxon>
        <taxon>Hypocreomycetidae</taxon>
        <taxon>Hypocreales</taxon>
        <taxon>Nectriaceae</taxon>
        <taxon>Fusarium</taxon>
        <taxon>Fusarium solani species complex</taxon>
    </lineage>
</organism>